<comment type="caution">
    <text evidence="1">The sequence shown here is derived from an EMBL/GenBank/DDBJ whole genome shotgun (WGS) entry which is preliminary data.</text>
</comment>
<dbReference type="Proteomes" id="UP001553161">
    <property type="component" value="Unassembled WGS sequence"/>
</dbReference>
<reference evidence="1 2" key="1">
    <citation type="submission" date="2024-07" db="EMBL/GenBank/DDBJ databases">
        <authorList>
            <person name="Kang M."/>
        </authorList>
    </citation>
    <scope>NUCLEOTIDE SEQUENCE [LARGE SCALE GENOMIC DNA]</scope>
    <source>
        <strain evidence="1 2">DFM31</strain>
    </source>
</reference>
<protein>
    <submittedName>
        <fullName evidence="1">MmcQ/YjbR family DNA-binding protein</fullName>
    </submittedName>
</protein>
<sequence length="120" mass="13062">MTDSFRQTVNAICAGFPGAECSDPWGGGHDAWKVGDKMFACLGAVDPGVSVKCADVETAAMLIEAGVGTRAPYFHKSWVRLPEDCPPDELRHRITLSYDLIRARLSKRVQKDLPPRTSSG</sequence>
<organism evidence="1 2">
    <name type="scientific">Meridianimarinicoccus marinus</name>
    <dbReference type="NCBI Taxonomy" id="3231483"/>
    <lineage>
        <taxon>Bacteria</taxon>
        <taxon>Pseudomonadati</taxon>
        <taxon>Pseudomonadota</taxon>
        <taxon>Alphaproteobacteria</taxon>
        <taxon>Rhodobacterales</taxon>
        <taxon>Paracoccaceae</taxon>
        <taxon>Meridianimarinicoccus</taxon>
    </lineage>
</organism>
<gene>
    <name evidence="1" type="ORF">AB0T83_00550</name>
</gene>
<accession>A0ABV3L4G0</accession>
<evidence type="ECO:0000313" key="2">
    <source>
        <dbReference type="Proteomes" id="UP001553161"/>
    </source>
</evidence>
<dbReference type="RefSeq" id="WP_366190650.1">
    <property type="nucleotide sequence ID" value="NZ_JBFBVU010000001.1"/>
</dbReference>
<dbReference type="SUPFAM" id="SSF142906">
    <property type="entry name" value="YjbR-like"/>
    <property type="match status" value="1"/>
</dbReference>
<dbReference type="Pfam" id="PF04237">
    <property type="entry name" value="YjbR"/>
    <property type="match status" value="1"/>
</dbReference>
<name>A0ABV3L4G0_9RHOB</name>
<dbReference type="InterPro" id="IPR058532">
    <property type="entry name" value="YjbR/MT2646/Rv2570-like"/>
</dbReference>
<dbReference type="EMBL" id="JBFBVU010000001">
    <property type="protein sequence ID" value="MEV8465268.1"/>
    <property type="molecule type" value="Genomic_DNA"/>
</dbReference>
<evidence type="ECO:0000313" key="1">
    <source>
        <dbReference type="EMBL" id="MEV8465268.1"/>
    </source>
</evidence>
<keyword evidence="1" id="KW-0238">DNA-binding</keyword>
<keyword evidence="2" id="KW-1185">Reference proteome</keyword>
<dbReference type="InterPro" id="IPR038056">
    <property type="entry name" value="YjbR-like_sf"/>
</dbReference>
<proteinExistence type="predicted"/>
<dbReference type="Gene3D" id="3.90.1150.30">
    <property type="match status" value="1"/>
</dbReference>
<dbReference type="GO" id="GO:0003677">
    <property type="term" value="F:DNA binding"/>
    <property type="evidence" value="ECO:0007669"/>
    <property type="project" value="UniProtKB-KW"/>
</dbReference>